<dbReference type="Proteomes" id="UP000678237">
    <property type="component" value="Unassembled WGS sequence"/>
</dbReference>
<proteinExistence type="predicted"/>
<protein>
    <submittedName>
        <fullName evidence="1">Uncharacterized protein</fullName>
    </submittedName>
</protein>
<accession>A0A8T4LBT2</accession>
<evidence type="ECO:0000313" key="2">
    <source>
        <dbReference type="Proteomes" id="UP000678237"/>
    </source>
</evidence>
<dbReference type="EMBL" id="JAGVWE010000004">
    <property type="protein sequence ID" value="MBS3063089.1"/>
    <property type="molecule type" value="Genomic_DNA"/>
</dbReference>
<sequence>MTSRRALPPSLAAANRVHWQSARRPGLSQAERQALYVQRQRHLEALARSSFYHKLLDPARQRSFTVSAGGRSHAFTLLGRGLSMTRFQRPVVVVLDSLGSGILFYKSTGMNSGMPGKWLPFRSIVMTHVRAGHGVEPWYEKFREHEQVRSVHGGLYDRLSDAIRAREAGIEFLETSDLDLVASIAENLGVPGK</sequence>
<organism evidence="1 2">
    <name type="scientific">Candidatus Iainarchaeum sp</name>
    <dbReference type="NCBI Taxonomy" id="3101447"/>
    <lineage>
        <taxon>Archaea</taxon>
        <taxon>Candidatus Iainarchaeota</taxon>
        <taxon>Candidatus Iainarchaeia</taxon>
        <taxon>Candidatus Iainarchaeales</taxon>
        <taxon>Candidatus Iainarchaeaceae</taxon>
        <taxon>Candidatus Iainarchaeum</taxon>
    </lineage>
</organism>
<name>A0A8T4LBT2_9ARCH</name>
<reference evidence="1" key="2">
    <citation type="submission" date="2021-05" db="EMBL/GenBank/DDBJ databases">
        <title>Protein family content uncovers lineage relationships and bacterial pathway maintenance mechanisms in DPANN archaea.</title>
        <authorList>
            <person name="Castelle C.J."/>
            <person name="Meheust R."/>
            <person name="Jaffe A.L."/>
            <person name="Seitz K."/>
            <person name="Gong X."/>
            <person name="Baker B.J."/>
            <person name="Banfield J.F."/>
        </authorList>
    </citation>
    <scope>NUCLEOTIDE SEQUENCE</scope>
    <source>
        <strain evidence="1">RIFCSPLOWO2_01_FULL_58_19</strain>
    </source>
</reference>
<evidence type="ECO:0000313" key="1">
    <source>
        <dbReference type="EMBL" id="MBS3063089.1"/>
    </source>
</evidence>
<comment type="caution">
    <text evidence="1">The sequence shown here is derived from an EMBL/GenBank/DDBJ whole genome shotgun (WGS) entry which is preliminary data.</text>
</comment>
<gene>
    <name evidence="1" type="ORF">J4203_04400</name>
</gene>
<dbReference type="AlphaFoldDB" id="A0A8T4LBT2"/>
<reference evidence="1" key="1">
    <citation type="submission" date="2021-03" db="EMBL/GenBank/DDBJ databases">
        <authorList>
            <person name="Jaffe A."/>
        </authorList>
    </citation>
    <scope>NUCLEOTIDE SEQUENCE</scope>
    <source>
        <strain evidence="1">RIFCSPLOWO2_01_FULL_58_19</strain>
    </source>
</reference>